<gene>
    <name evidence="2" type="ORF">GV828_05025</name>
</gene>
<keyword evidence="1" id="KW-0732">Signal</keyword>
<evidence type="ECO:0000313" key="3">
    <source>
        <dbReference type="Proteomes" id="UP000798602"/>
    </source>
</evidence>
<name>A0ABW9Z786_9FLAO</name>
<evidence type="ECO:0000313" key="2">
    <source>
        <dbReference type="EMBL" id="NBL64561.1"/>
    </source>
</evidence>
<keyword evidence="3" id="KW-1185">Reference proteome</keyword>
<reference evidence="3" key="1">
    <citation type="submission" date="2020-01" db="EMBL/GenBank/DDBJ databases">
        <title>Sphingomonas sp. strain CSW-10.</title>
        <authorList>
            <person name="Chen W.-M."/>
        </authorList>
    </citation>
    <scope>NUCLEOTIDE SEQUENCE [LARGE SCALE GENOMIC DNA]</scope>
    <source>
        <strain evidence="3">NST-5</strain>
    </source>
</reference>
<accession>A0ABW9Z786</accession>
<sequence>MKKLLFSAFAVMAFAGSSFAGNVENKKNVDCVFVAIDFLEAVDPDYNLNQEQVNFIFQLAYHTCLKYNN</sequence>
<feature type="signal peptide" evidence="1">
    <location>
        <begin position="1"/>
        <end position="20"/>
    </location>
</feature>
<dbReference type="EMBL" id="JAABLM010000005">
    <property type="protein sequence ID" value="NBL64561.1"/>
    <property type="molecule type" value="Genomic_DNA"/>
</dbReference>
<evidence type="ECO:0000256" key="1">
    <source>
        <dbReference type="SAM" id="SignalP"/>
    </source>
</evidence>
<comment type="caution">
    <text evidence="2">The sequence shown here is derived from an EMBL/GenBank/DDBJ whole genome shotgun (WGS) entry which is preliminary data.</text>
</comment>
<organism evidence="2 3">
    <name type="scientific">Flavobacterium ichthyis</name>
    <dbReference type="NCBI Taxonomy" id="2698827"/>
    <lineage>
        <taxon>Bacteria</taxon>
        <taxon>Pseudomonadati</taxon>
        <taxon>Bacteroidota</taxon>
        <taxon>Flavobacteriia</taxon>
        <taxon>Flavobacteriales</taxon>
        <taxon>Flavobacteriaceae</taxon>
        <taxon>Flavobacterium</taxon>
    </lineage>
</organism>
<feature type="chain" id="PRO_5047464869" evidence="1">
    <location>
        <begin position="21"/>
        <end position="69"/>
    </location>
</feature>
<dbReference type="RefSeq" id="WP_166536390.1">
    <property type="nucleotide sequence ID" value="NZ_JAABLM010000005.1"/>
</dbReference>
<protein>
    <submittedName>
        <fullName evidence="2">Uncharacterized protein</fullName>
    </submittedName>
</protein>
<dbReference type="Proteomes" id="UP000798602">
    <property type="component" value="Unassembled WGS sequence"/>
</dbReference>
<proteinExistence type="predicted"/>